<dbReference type="SUPFAM" id="SSF55174">
    <property type="entry name" value="Alpha-L RNA-binding motif"/>
    <property type="match status" value="1"/>
</dbReference>
<evidence type="ECO:0000313" key="5">
    <source>
        <dbReference type="Proteomes" id="UP001642540"/>
    </source>
</evidence>
<dbReference type="InterPro" id="IPR036986">
    <property type="entry name" value="S4_RNA-bd_sf"/>
</dbReference>
<sequence length="246" mass="27907">MTTKFCNLSSLKLIPRMNNMSSWKSAQVLPKIPTSPPASHLRTYSRSNVLITQQSQWRRDVSASLPPSSYCLCNSRITYQHQQLRTLRTSLVKLKKPWEAEEEQEVAGKGEKVLHLKLASTRVDAVLKSGLSISRNKIEKVFYDDRVRVNGERPKKKSQELFEGDEVDVVRGYNSLNPENFIDVSRIEIIKIGDHADKGDEDSDDNASDDDDQKGKSKINVVLRRSKILTIRNYKPAWKGSSSSDS</sequence>
<evidence type="ECO:0000256" key="1">
    <source>
        <dbReference type="PROSITE-ProRule" id="PRU00182"/>
    </source>
</evidence>
<feature type="region of interest" description="Disordered" evidence="2">
    <location>
        <begin position="196"/>
        <end position="219"/>
    </location>
</feature>
<dbReference type="Gene3D" id="3.10.290.10">
    <property type="entry name" value="RNA-binding S4 domain"/>
    <property type="match status" value="1"/>
</dbReference>
<dbReference type="Proteomes" id="UP001642540">
    <property type="component" value="Unassembled WGS sequence"/>
</dbReference>
<gene>
    <name evidence="4" type="ORF">ODALV1_LOCUS26499</name>
</gene>
<evidence type="ECO:0000256" key="2">
    <source>
        <dbReference type="SAM" id="MobiDB-lite"/>
    </source>
</evidence>
<proteinExistence type="predicted"/>
<dbReference type="CDD" id="cd00165">
    <property type="entry name" value="S4"/>
    <property type="match status" value="1"/>
</dbReference>
<comment type="caution">
    <text evidence="4">The sequence shown here is derived from an EMBL/GenBank/DDBJ whole genome shotgun (WGS) entry which is preliminary data.</text>
</comment>
<protein>
    <recommendedName>
        <fullName evidence="3">Mitochondrial transcription rescue factor 1 C-terminal domain-containing protein</fullName>
    </recommendedName>
</protein>
<dbReference type="InterPro" id="IPR057896">
    <property type="entry name" value="MTRES1_C"/>
</dbReference>
<dbReference type="EMBL" id="CAXLJM020000111">
    <property type="protein sequence ID" value="CAL8136554.1"/>
    <property type="molecule type" value="Genomic_DNA"/>
</dbReference>
<dbReference type="PROSITE" id="PS50889">
    <property type="entry name" value="S4"/>
    <property type="match status" value="1"/>
</dbReference>
<keyword evidence="5" id="KW-1185">Reference proteome</keyword>
<keyword evidence="1" id="KW-0694">RNA-binding</keyword>
<accession>A0ABP1RVF5</accession>
<dbReference type="Pfam" id="PF25818">
    <property type="entry name" value="MTRES1_C"/>
    <property type="match status" value="1"/>
</dbReference>
<name>A0ABP1RVF5_9HEXA</name>
<organism evidence="4 5">
    <name type="scientific">Orchesella dallaii</name>
    <dbReference type="NCBI Taxonomy" id="48710"/>
    <lineage>
        <taxon>Eukaryota</taxon>
        <taxon>Metazoa</taxon>
        <taxon>Ecdysozoa</taxon>
        <taxon>Arthropoda</taxon>
        <taxon>Hexapoda</taxon>
        <taxon>Collembola</taxon>
        <taxon>Entomobryomorpha</taxon>
        <taxon>Entomobryoidea</taxon>
        <taxon>Orchesellidae</taxon>
        <taxon>Orchesellinae</taxon>
        <taxon>Orchesella</taxon>
    </lineage>
</organism>
<dbReference type="PANTHER" id="PTHR13633">
    <property type="entry name" value="MITOCHONDRIAL TRANSCRIPTION RESCUE FACTOR 1"/>
    <property type="match status" value="1"/>
</dbReference>
<evidence type="ECO:0000259" key="3">
    <source>
        <dbReference type="Pfam" id="PF25818"/>
    </source>
</evidence>
<reference evidence="4 5" key="1">
    <citation type="submission" date="2024-08" db="EMBL/GenBank/DDBJ databases">
        <authorList>
            <person name="Cucini C."/>
            <person name="Frati F."/>
        </authorList>
    </citation>
    <scope>NUCLEOTIDE SEQUENCE [LARGE SCALE GENOMIC DNA]</scope>
</reference>
<evidence type="ECO:0000313" key="4">
    <source>
        <dbReference type="EMBL" id="CAL8136554.1"/>
    </source>
</evidence>
<feature type="domain" description="Mitochondrial transcription rescue factor 1 C-terminal" evidence="3">
    <location>
        <begin position="118"/>
        <end position="198"/>
    </location>
</feature>
<feature type="compositionally biased region" description="Acidic residues" evidence="2">
    <location>
        <begin position="199"/>
        <end position="212"/>
    </location>
</feature>
<dbReference type="PANTHER" id="PTHR13633:SF3">
    <property type="entry name" value="MITOCHONDRIAL TRANSCRIPTION RESCUE FACTOR 1"/>
    <property type="match status" value="1"/>
</dbReference>